<feature type="non-terminal residue" evidence="2">
    <location>
        <position position="1"/>
    </location>
</feature>
<proteinExistence type="predicted"/>
<evidence type="ECO:0000313" key="3">
    <source>
        <dbReference type="Proteomes" id="UP000738349"/>
    </source>
</evidence>
<comment type="caution">
    <text evidence="2">The sequence shown here is derived from an EMBL/GenBank/DDBJ whole genome shotgun (WGS) entry which is preliminary data.</text>
</comment>
<sequence length="222" mass="24278">DWRENGINREFAQYFPQVDKSLSRQWPAASFLIGPRAESDGLRNPPEKSVKSTTQYISYAYGPISDAETRSPPGSSPPELTADVDTLTPAALTTKSVPHPGTPRSQEASVFGNAKCTSSFRDCNSDGSAFTDDLPLEAKMLLVDSGQSDAVGPTLYDQQWIDENAALSNEVSKIVKVQDAHCAVYVDSLDSMNWGPVPQPNIYADDPSWNTFVNVNAWENDE</sequence>
<dbReference type="AlphaFoldDB" id="A0A9P9CY33"/>
<accession>A0A9P9CY33</accession>
<evidence type="ECO:0000256" key="1">
    <source>
        <dbReference type="SAM" id="MobiDB-lite"/>
    </source>
</evidence>
<protein>
    <submittedName>
        <fullName evidence="2">Uncharacterized protein</fullName>
    </submittedName>
</protein>
<organism evidence="2 3">
    <name type="scientific">Dactylonectria macrodidyma</name>
    <dbReference type="NCBI Taxonomy" id="307937"/>
    <lineage>
        <taxon>Eukaryota</taxon>
        <taxon>Fungi</taxon>
        <taxon>Dikarya</taxon>
        <taxon>Ascomycota</taxon>
        <taxon>Pezizomycotina</taxon>
        <taxon>Sordariomycetes</taxon>
        <taxon>Hypocreomycetidae</taxon>
        <taxon>Hypocreales</taxon>
        <taxon>Nectriaceae</taxon>
        <taxon>Dactylonectria</taxon>
    </lineage>
</organism>
<dbReference type="Proteomes" id="UP000738349">
    <property type="component" value="Unassembled WGS sequence"/>
</dbReference>
<dbReference type="EMBL" id="JAGMUV010000056">
    <property type="protein sequence ID" value="KAH7108959.1"/>
    <property type="molecule type" value="Genomic_DNA"/>
</dbReference>
<evidence type="ECO:0000313" key="2">
    <source>
        <dbReference type="EMBL" id="KAH7108959.1"/>
    </source>
</evidence>
<gene>
    <name evidence="2" type="ORF">EDB81DRAFT_613951</name>
</gene>
<name>A0A9P9CY33_9HYPO</name>
<feature type="non-terminal residue" evidence="2">
    <location>
        <position position="222"/>
    </location>
</feature>
<feature type="region of interest" description="Disordered" evidence="1">
    <location>
        <begin position="63"/>
        <end position="83"/>
    </location>
</feature>
<keyword evidence="3" id="KW-1185">Reference proteome</keyword>
<dbReference type="OrthoDB" id="5397087at2759"/>
<reference evidence="2" key="1">
    <citation type="journal article" date="2021" name="Nat. Commun.">
        <title>Genetic determinants of endophytism in the Arabidopsis root mycobiome.</title>
        <authorList>
            <person name="Mesny F."/>
            <person name="Miyauchi S."/>
            <person name="Thiergart T."/>
            <person name="Pickel B."/>
            <person name="Atanasova L."/>
            <person name="Karlsson M."/>
            <person name="Huettel B."/>
            <person name="Barry K.W."/>
            <person name="Haridas S."/>
            <person name="Chen C."/>
            <person name="Bauer D."/>
            <person name="Andreopoulos W."/>
            <person name="Pangilinan J."/>
            <person name="LaButti K."/>
            <person name="Riley R."/>
            <person name="Lipzen A."/>
            <person name="Clum A."/>
            <person name="Drula E."/>
            <person name="Henrissat B."/>
            <person name="Kohler A."/>
            <person name="Grigoriev I.V."/>
            <person name="Martin F.M."/>
            <person name="Hacquard S."/>
        </authorList>
    </citation>
    <scope>NUCLEOTIDE SEQUENCE</scope>
    <source>
        <strain evidence="2">MPI-CAGE-AT-0147</strain>
    </source>
</reference>